<dbReference type="Pfam" id="PF00583">
    <property type="entry name" value="Acetyltransf_1"/>
    <property type="match status" value="1"/>
</dbReference>
<feature type="domain" description="N-acetyltransferase" evidence="3">
    <location>
        <begin position="20"/>
        <end position="200"/>
    </location>
</feature>
<dbReference type="GO" id="GO:0016747">
    <property type="term" value="F:acyltransferase activity, transferring groups other than amino-acyl groups"/>
    <property type="evidence" value="ECO:0007669"/>
    <property type="project" value="InterPro"/>
</dbReference>
<protein>
    <recommendedName>
        <fullName evidence="3">N-acetyltransferase domain-containing protein</fullName>
    </recommendedName>
</protein>
<dbReference type="PANTHER" id="PTHR42919:SF8">
    <property type="entry name" value="N-ALPHA-ACETYLTRANSFERASE 50"/>
    <property type="match status" value="1"/>
</dbReference>
<dbReference type="VEuPathDB" id="CryptoDB:Cvel_12348"/>
<dbReference type="EMBL" id="CDMZ01005736">
    <property type="protein sequence ID" value="CEM53902.1"/>
    <property type="molecule type" value="Genomic_DNA"/>
</dbReference>
<gene>
    <name evidence="4" type="ORF">Cvel_12348</name>
</gene>
<evidence type="ECO:0000256" key="2">
    <source>
        <dbReference type="ARBA" id="ARBA00023315"/>
    </source>
</evidence>
<dbReference type="GO" id="GO:0031415">
    <property type="term" value="C:NatA complex"/>
    <property type="evidence" value="ECO:0007669"/>
    <property type="project" value="TreeGrafter"/>
</dbReference>
<organism evidence="4">
    <name type="scientific">Chromera velia CCMP2878</name>
    <dbReference type="NCBI Taxonomy" id="1169474"/>
    <lineage>
        <taxon>Eukaryota</taxon>
        <taxon>Sar</taxon>
        <taxon>Alveolata</taxon>
        <taxon>Colpodellida</taxon>
        <taxon>Chromeraceae</taxon>
        <taxon>Chromera</taxon>
    </lineage>
</organism>
<name>A0A0G4I9U4_9ALVE</name>
<reference evidence="4" key="1">
    <citation type="submission" date="2014-11" db="EMBL/GenBank/DDBJ databases">
        <authorList>
            <person name="Otto D Thomas"/>
            <person name="Naeem Raeece"/>
        </authorList>
    </citation>
    <scope>NUCLEOTIDE SEQUENCE</scope>
</reference>
<dbReference type="SUPFAM" id="SSF55729">
    <property type="entry name" value="Acyl-CoA N-acyltransferases (Nat)"/>
    <property type="match status" value="1"/>
</dbReference>
<dbReference type="InterPro" id="IPR051556">
    <property type="entry name" value="N-term/lysine_N-AcTrnsfr"/>
</dbReference>
<evidence type="ECO:0000259" key="3">
    <source>
        <dbReference type="PROSITE" id="PS51186"/>
    </source>
</evidence>
<keyword evidence="2" id="KW-0012">Acyltransferase</keyword>
<dbReference type="AlphaFoldDB" id="A0A0G4I9U4"/>
<evidence type="ECO:0000313" key="4">
    <source>
        <dbReference type="EMBL" id="CEM53902.1"/>
    </source>
</evidence>
<dbReference type="PANTHER" id="PTHR42919">
    <property type="entry name" value="N-ALPHA-ACETYLTRANSFERASE"/>
    <property type="match status" value="1"/>
</dbReference>
<dbReference type="GO" id="GO:0007064">
    <property type="term" value="P:mitotic sister chromatid cohesion"/>
    <property type="evidence" value="ECO:0007669"/>
    <property type="project" value="TreeGrafter"/>
</dbReference>
<proteinExistence type="predicted"/>
<accession>A0A0G4I9U4</accession>
<dbReference type="Gene3D" id="3.40.630.30">
    <property type="match status" value="1"/>
</dbReference>
<dbReference type="PROSITE" id="PS51186">
    <property type="entry name" value="GNAT"/>
    <property type="match status" value="1"/>
</dbReference>
<dbReference type="InterPro" id="IPR016181">
    <property type="entry name" value="Acyl_CoA_acyltransferase"/>
</dbReference>
<dbReference type="InterPro" id="IPR000182">
    <property type="entry name" value="GNAT_dom"/>
</dbReference>
<evidence type="ECO:0000256" key="1">
    <source>
        <dbReference type="ARBA" id="ARBA00022679"/>
    </source>
</evidence>
<dbReference type="PhylomeDB" id="A0A0G4I9U4"/>
<keyword evidence="1" id="KW-0808">Transferase</keyword>
<dbReference type="CDD" id="cd04301">
    <property type="entry name" value="NAT_SF"/>
    <property type="match status" value="1"/>
</dbReference>
<sequence>MDEPRGYGEERKETGPELPLEFGQFTEKNIEVLRKLNLATFPVNYHDTFYKALPRHFPFCQMALLKDVCIGAICARLELASAVNAQLLDESAEMVNGGGVGGDGKKIHPEACRLYIMTLSVLQPYRRGKSASKLLEWLLQRAQEKKDQDLIVDVFLHVHTINEPALKFYQRHGFSIIAKLPNYYPKLDPPSCYVLSRPLDSKGKDAA</sequence>